<keyword evidence="5" id="KW-0800">Toxin</keyword>
<accession>A0A934NIN4</accession>
<evidence type="ECO:0000256" key="5">
    <source>
        <dbReference type="HAMAP-Rule" id="MF_00265"/>
    </source>
</evidence>
<dbReference type="InterPro" id="IPR029060">
    <property type="entry name" value="PIN-like_dom_sf"/>
</dbReference>
<dbReference type="EC" id="3.1.-.-" evidence="5"/>
<keyword evidence="1 5" id="KW-1277">Toxin-antitoxin system</keyword>
<evidence type="ECO:0000259" key="6">
    <source>
        <dbReference type="Pfam" id="PF01850"/>
    </source>
</evidence>
<dbReference type="GO" id="GO:0000287">
    <property type="term" value="F:magnesium ion binding"/>
    <property type="evidence" value="ECO:0007669"/>
    <property type="project" value="UniProtKB-UniRule"/>
</dbReference>
<dbReference type="GO" id="GO:0004540">
    <property type="term" value="F:RNA nuclease activity"/>
    <property type="evidence" value="ECO:0007669"/>
    <property type="project" value="InterPro"/>
</dbReference>
<evidence type="ECO:0000313" key="7">
    <source>
        <dbReference type="EMBL" id="MBJ7608259.1"/>
    </source>
</evidence>
<dbReference type="GO" id="GO:0016787">
    <property type="term" value="F:hydrolase activity"/>
    <property type="evidence" value="ECO:0007669"/>
    <property type="project" value="UniProtKB-KW"/>
</dbReference>
<evidence type="ECO:0000256" key="4">
    <source>
        <dbReference type="ARBA" id="ARBA00022801"/>
    </source>
</evidence>
<dbReference type="Pfam" id="PF01850">
    <property type="entry name" value="PIN"/>
    <property type="match status" value="1"/>
</dbReference>
<dbReference type="SUPFAM" id="SSF88723">
    <property type="entry name" value="PIN domain-like"/>
    <property type="match status" value="1"/>
</dbReference>
<dbReference type="InterPro" id="IPR022907">
    <property type="entry name" value="VapC_family"/>
</dbReference>
<evidence type="ECO:0000256" key="3">
    <source>
        <dbReference type="ARBA" id="ARBA00022723"/>
    </source>
</evidence>
<organism evidence="7 8">
    <name type="scientific">Candidatus Amunia macphersoniae</name>
    <dbReference type="NCBI Taxonomy" id="3127014"/>
    <lineage>
        <taxon>Bacteria</taxon>
        <taxon>Bacillati</taxon>
        <taxon>Candidatus Dormiibacterota</taxon>
        <taxon>Candidatus Dormibacteria</taxon>
        <taxon>Candidatus Aeolococcales</taxon>
        <taxon>Candidatus Aeolococcaceae</taxon>
        <taxon>Candidatus Amunia</taxon>
    </lineage>
</organism>
<comment type="cofactor">
    <cofactor evidence="5">
        <name>Mg(2+)</name>
        <dbReference type="ChEBI" id="CHEBI:18420"/>
    </cofactor>
</comment>
<feature type="binding site" evidence="5">
    <location>
        <position position="7"/>
    </location>
    <ligand>
        <name>Mg(2+)</name>
        <dbReference type="ChEBI" id="CHEBI:18420"/>
    </ligand>
</feature>
<dbReference type="Proteomes" id="UP000614410">
    <property type="component" value="Unassembled WGS sequence"/>
</dbReference>
<comment type="function">
    <text evidence="5">Toxic component of a toxin-antitoxin (TA) system. An RNase.</text>
</comment>
<comment type="similarity">
    <text evidence="5">Belongs to the PINc/VapC protein family.</text>
</comment>
<dbReference type="GO" id="GO:0090729">
    <property type="term" value="F:toxin activity"/>
    <property type="evidence" value="ECO:0007669"/>
    <property type="project" value="UniProtKB-KW"/>
</dbReference>
<proteinExistence type="inferred from homology"/>
<gene>
    <name evidence="5" type="primary">vapC</name>
    <name evidence="7" type="ORF">JF887_02350</name>
</gene>
<keyword evidence="2 5" id="KW-0540">Nuclease</keyword>
<keyword evidence="3 5" id="KW-0479">Metal-binding</keyword>
<protein>
    <recommendedName>
        <fullName evidence="5">Ribonuclease VapC</fullName>
        <shortName evidence="5">RNase VapC</shortName>
        <ecNumber evidence="5">3.1.-.-</ecNumber>
    </recommendedName>
    <alternativeName>
        <fullName evidence="5">Toxin VapC</fullName>
    </alternativeName>
</protein>
<dbReference type="InterPro" id="IPR002716">
    <property type="entry name" value="PIN_dom"/>
</dbReference>
<dbReference type="AlphaFoldDB" id="A0A934NIN4"/>
<dbReference type="HAMAP" id="MF_00265">
    <property type="entry name" value="VapC_Nob1"/>
    <property type="match status" value="1"/>
</dbReference>
<keyword evidence="5" id="KW-0460">Magnesium</keyword>
<dbReference type="EMBL" id="JAEKNN010000009">
    <property type="protein sequence ID" value="MBJ7608259.1"/>
    <property type="molecule type" value="Genomic_DNA"/>
</dbReference>
<feature type="domain" description="PIN" evidence="6">
    <location>
        <begin position="5"/>
        <end position="127"/>
    </location>
</feature>
<feature type="binding site" evidence="5">
    <location>
        <position position="103"/>
    </location>
    <ligand>
        <name>Mg(2+)</name>
        <dbReference type="ChEBI" id="CHEBI:18420"/>
    </ligand>
</feature>
<evidence type="ECO:0000256" key="1">
    <source>
        <dbReference type="ARBA" id="ARBA00022649"/>
    </source>
</evidence>
<evidence type="ECO:0000256" key="2">
    <source>
        <dbReference type="ARBA" id="ARBA00022722"/>
    </source>
</evidence>
<comment type="caution">
    <text evidence="7">The sequence shown here is derived from an EMBL/GenBank/DDBJ whole genome shotgun (WGS) entry which is preliminary data.</text>
</comment>
<sequence>MALTVLDAGVVIALGDTTDVHHHAAQTAVREAREAGARFILPASALAEVLVGPIRAHGLAVARQRVQRMLDALAIEIAQLDTEIAMQAGALRAEHANRLRLQDALVVATAARNHAGILTTDAGWPALASVHVTVVGRRGRRSRLSGGAH</sequence>
<keyword evidence="4 5" id="KW-0378">Hydrolase</keyword>
<dbReference type="Gene3D" id="3.40.50.1010">
    <property type="entry name" value="5'-nuclease"/>
    <property type="match status" value="1"/>
</dbReference>
<reference evidence="7 8" key="1">
    <citation type="submission" date="2020-10" db="EMBL/GenBank/DDBJ databases">
        <title>Ca. Dormibacterota MAGs.</title>
        <authorList>
            <person name="Montgomery K."/>
        </authorList>
    </citation>
    <scope>NUCLEOTIDE SEQUENCE [LARGE SCALE GENOMIC DNA]</scope>
    <source>
        <strain evidence="7">Mitchell_Peninsula_5</strain>
    </source>
</reference>
<name>A0A934NIN4_9BACT</name>
<evidence type="ECO:0000313" key="8">
    <source>
        <dbReference type="Proteomes" id="UP000614410"/>
    </source>
</evidence>